<keyword evidence="1" id="KW-0472">Membrane</keyword>
<evidence type="ECO:0000259" key="2">
    <source>
        <dbReference type="Pfam" id="PF05227"/>
    </source>
</evidence>
<gene>
    <name evidence="3" type="ORF">POL25_33030</name>
</gene>
<keyword evidence="1" id="KW-0812">Transmembrane</keyword>
<evidence type="ECO:0000313" key="3">
    <source>
        <dbReference type="EMBL" id="MDC0721780.1"/>
    </source>
</evidence>
<reference evidence="3 4" key="1">
    <citation type="submission" date="2022-11" db="EMBL/GenBank/DDBJ databases">
        <title>Minimal conservation of predation-associated metabolite biosynthetic gene clusters underscores biosynthetic potential of Myxococcota including descriptions for ten novel species: Archangium lansinium sp. nov., Myxococcus landrumus sp. nov., Nannocystis bai.</title>
        <authorList>
            <person name="Ahearne A."/>
            <person name="Stevens C."/>
            <person name="Dowd S."/>
        </authorList>
    </citation>
    <scope>NUCLEOTIDE SEQUENCE [LARGE SCALE GENOMIC DNA]</scope>
    <source>
        <strain evidence="3 4">BB15-2</strain>
    </source>
</reference>
<keyword evidence="4" id="KW-1185">Reference proteome</keyword>
<accession>A0ABT5E7D1</accession>
<comment type="caution">
    <text evidence="3">The sequence shown here is derived from an EMBL/GenBank/DDBJ whole genome shotgun (WGS) entry which is preliminary data.</text>
</comment>
<evidence type="ECO:0000313" key="4">
    <source>
        <dbReference type="Proteomes" id="UP001221686"/>
    </source>
</evidence>
<sequence length="291" mass="30759">MNRRRDRPVALLDTSQALPAVADELPTPRLRRLMLRALGVPLAAMLLLCGLLGAALAVAAGDEAEAARARTVVAEAHHVQRLVLDQEAALRGFAIGGEDKFLPPLHSGRAMVPPALRRLAELTAGDRAQEARTAALAAAYGRWVAATGMTPTGPRAGAPVLPGEPSRLAARAAQLEAVRQLVRQLVDAEHGRTGADQASSWSLAAIAAGLAVALALVGLTTSALRRSIRRMEGVYARALVMRRHSEASERAARRSAEALAAEVAAHSRELQARFRAARDELELARAPARAS</sequence>
<dbReference type="Proteomes" id="UP001221686">
    <property type="component" value="Unassembled WGS sequence"/>
</dbReference>
<evidence type="ECO:0000256" key="1">
    <source>
        <dbReference type="SAM" id="Phobius"/>
    </source>
</evidence>
<feature type="transmembrane region" description="Helical" evidence="1">
    <location>
        <begin position="38"/>
        <end position="60"/>
    </location>
</feature>
<proteinExistence type="predicted"/>
<protein>
    <submittedName>
        <fullName evidence="3">CHASE3 domain-containing protein</fullName>
    </submittedName>
</protein>
<organism evidence="3 4">
    <name type="scientific">Nannocystis bainbridge</name>
    <dbReference type="NCBI Taxonomy" id="2995303"/>
    <lineage>
        <taxon>Bacteria</taxon>
        <taxon>Pseudomonadati</taxon>
        <taxon>Myxococcota</taxon>
        <taxon>Polyangia</taxon>
        <taxon>Nannocystales</taxon>
        <taxon>Nannocystaceae</taxon>
        <taxon>Nannocystis</taxon>
    </lineage>
</organism>
<feature type="domain" description="CHASE3" evidence="2">
    <location>
        <begin position="64"/>
        <end position="190"/>
    </location>
</feature>
<name>A0ABT5E7D1_9BACT</name>
<feature type="transmembrane region" description="Helical" evidence="1">
    <location>
        <begin position="201"/>
        <end position="224"/>
    </location>
</feature>
<keyword evidence="1" id="KW-1133">Transmembrane helix</keyword>
<dbReference type="Pfam" id="PF05227">
    <property type="entry name" value="CHASE3"/>
    <property type="match status" value="1"/>
</dbReference>
<dbReference type="EMBL" id="JAQNDL010000003">
    <property type="protein sequence ID" value="MDC0721780.1"/>
    <property type="molecule type" value="Genomic_DNA"/>
</dbReference>
<dbReference type="InterPro" id="IPR007891">
    <property type="entry name" value="CHASE3"/>
</dbReference>
<dbReference type="RefSeq" id="WP_272090287.1">
    <property type="nucleotide sequence ID" value="NZ_JAQNDL010000003.1"/>
</dbReference>